<feature type="domain" description="Glycosyltransferase 2-like" evidence="5">
    <location>
        <begin position="6"/>
        <end position="178"/>
    </location>
</feature>
<dbReference type="SUPFAM" id="SSF53448">
    <property type="entry name" value="Nucleotide-diphospho-sugar transferases"/>
    <property type="match status" value="1"/>
</dbReference>
<proteinExistence type="inferred from homology"/>
<evidence type="ECO:0000256" key="3">
    <source>
        <dbReference type="ARBA" id="ARBA00022676"/>
    </source>
</evidence>
<keyword evidence="3" id="KW-0328">Glycosyltransferase</keyword>
<comment type="similarity">
    <text evidence="2">Belongs to the glycosyltransferase 2 family.</text>
</comment>
<name>A0A841Q6P5_9BACI</name>
<evidence type="ECO:0000313" key="6">
    <source>
        <dbReference type="EMBL" id="MBB6453997.1"/>
    </source>
</evidence>
<dbReference type="InterPro" id="IPR001173">
    <property type="entry name" value="Glyco_trans_2-like"/>
</dbReference>
<evidence type="ECO:0000313" key="7">
    <source>
        <dbReference type="Proteomes" id="UP000581688"/>
    </source>
</evidence>
<comment type="pathway">
    <text evidence="1">Cell wall biogenesis; cell wall polysaccharide biosynthesis.</text>
</comment>
<dbReference type="PANTHER" id="PTHR43179">
    <property type="entry name" value="RHAMNOSYLTRANSFERASE WBBL"/>
    <property type="match status" value="1"/>
</dbReference>
<keyword evidence="7" id="KW-1185">Reference proteome</keyword>
<evidence type="ECO:0000256" key="2">
    <source>
        <dbReference type="ARBA" id="ARBA00006739"/>
    </source>
</evidence>
<reference evidence="6 7" key="1">
    <citation type="submission" date="2020-08" db="EMBL/GenBank/DDBJ databases">
        <title>Genomic Encyclopedia of Type Strains, Phase IV (KMG-IV): sequencing the most valuable type-strain genomes for metagenomic binning, comparative biology and taxonomic classification.</title>
        <authorList>
            <person name="Goeker M."/>
        </authorList>
    </citation>
    <scope>NUCLEOTIDE SEQUENCE [LARGE SCALE GENOMIC DNA]</scope>
    <source>
        <strain evidence="6 7">DSM 19612</strain>
    </source>
</reference>
<comment type="caution">
    <text evidence="6">The sequence shown here is derived from an EMBL/GenBank/DDBJ whole genome shotgun (WGS) entry which is preliminary data.</text>
</comment>
<dbReference type="AlphaFoldDB" id="A0A841Q6P5"/>
<dbReference type="Gene3D" id="3.90.550.10">
    <property type="entry name" value="Spore Coat Polysaccharide Biosynthesis Protein SpsA, Chain A"/>
    <property type="match status" value="1"/>
</dbReference>
<keyword evidence="4 6" id="KW-0808">Transferase</keyword>
<evidence type="ECO:0000256" key="4">
    <source>
        <dbReference type="ARBA" id="ARBA00022679"/>
    </source>
</evidence>
<dbReference type="GO" id="GO:0016757">
    <property type="term" value="F:glycosyltransferase activity"/>
    <property type="evidence" value="ECO:0007669"/>
    <property type="project" value="UniProtKB-KW"/>
</dbReference>
<sequence>MDKVDILLPIYNSYDDTKNCIESIMKNTVNGTYNLYLLDDNSPEENIKVLTSYYSDRYPFIISVRNKTNLGFPGNVNNGFHISENDVVVLNSDTIVTEGWLNKLIQVATSDEKIAAVNPMSNYGLISGLPTPNNEINDLFENNDIINAFNNNTEIGYVESPLLIGYCMYMKRAVLREIGDFDAETFKRGYGEESDWCMRARQSGYKLVVAKDAFVHHIGGVSFGAEKETLRNQSRAILTERYPTIDEDLKKFLKKNYFKKIRRGMMKELNFLKKQTSIKLKLKMIKHYLNNTGN</sequence>
<dbReference type="EMBL" id="JACHGH010000006">
    <property type="protein sequence ID" value="MBB6453997.1"/>
    <property type="molecule type" value="Genomic_DNA"/>
</dbReference>
<dbReference type="Proteomes" id="UP000581688">
    <property type="component" value="Unassembled WGS sequence"/>
</dbReference>
<gene>
    <name evidence="6" type="ORF">HNQ94_002448</name>
</gene>
<evidence type="ECO:0000256" key="1">
    <source>
        <dbReference type="ARBA" id="ARBA00004776"/>
    </source>
</evidence>
<dbReference type="Pfam" id="PF00535">
    <property type="entry name" value="Glycos_transf_2"/>
    <property type="match status" value="1"/>
</dbReference>
<dbReference type="RefSeq" id="WP_174497951.1">
    <property type="nucleotide sequence ID" value="NZ_CADDWK010000024.1"/>
</dbReference>
<accession>A0A841Q6P5</accession>
<organism evidence="6 7">
    <name type="scientific">Salirhabdus euzebyi</name>
    <dbReference type="NCBI Taxonomy" id="394506"/>
    <lineage>
        <taxon>Bacteria</taxon>
        <taxon>Bacillati</taxon>
        <taxon>Bacillota</taxon>
        <taxon>Bacilli</taxon>
        <taxon>Bacillales</taxon>
        <taxon>Bacillaceae</taxon>
        <taxon>Salirhabdus</taxon>
    </lineage>
</organism>
<dbReference type="PANTHER" id="PTHR43179:SF12">
    <property type="entry name" value="GALACTOFURANOSYLTRANSFERASE GLFT2"/>
    <property type="match status" value="1"/>
</dbReference>
<dbReference type="InterPro" id="IPR029044">
    <property type="entry name" value="Nucleotide-diphossugar_trans"/>
</dbReference>
<evidence type="ECO:0000259" key="5">
    <source>
        <dbReference type="Pfam" id="PF00535"/>
    </source>
</evidence>
<protein>
    <submittedName>
        <fullName evidence="6">GT2 family glycosyltransferase</fullName>
    </submittedName>
</protein>